<dbReference type="OrthoDB" id="5802415at2759"/>
<feature type="transmembrane region" description="Helical" evidence="1">
    <location>
        <begin position="151"/>
        <end position="173"/>
    </location>
</feature>
<dbReference type="AlphaFoldDB" id="A0A0N4V8R6"/>
<protein>
    <submittedName>
        <fullName evidence="4">G_PROTEIN_RECEP_F1_2 domain-containing protein</fullName>
    </submittedName>
</protein>
<reference evidence="4" key="1">
    <citation type="submission" date="2017-02" db="UniProtKB">
        <authorList>
            <consortium name="WormBaseParasite"/>
        </authorList>
    </citation>
    <scope>IDENTIFICATION</scope>
</reference>
<proteinExistence type="predicted"/>
<gene>
    <name evidence="2" type="ORF">EVEC_LOCUS6326</name>
</gene>
<keyword evidence="1" id="KW-0812">Transmembrane</keyword>
<evidence type="ECO:0000313" key="4">
    <source>
        <dbReference type="WBParaSite" id="EVEC_0000678101-mRNA-1"/>
    </source>
</evidence>
<evidence type="ECO:0000313" key="3">
    <source>
        <dbReference type="Proteomes" id="UP000274131"/>
    </source>
</evidence>
<name>A0A0N4V8R6_ENTVE</name>
<accession>A0A0N4V8R6</accession>
<evidence type="ECO:0000256" key="1">
    <source>
        <dbReference type="SAM" id="Phobius"/>
    </source>
</evidence>
<dbReference type="EMBL" id="UXUI01008470">
    <property type="protein sequence ID" value="VDD91575.1"/>
    <property type="molecule type" value="Genomic_DNA"/>
</dbReference>
<feature type="transmembrane region" description="Helical" evidence="1">
    <location>
        <begin position="119"/>
        <end position="139"/>
    </location>
</feature>
<dbReference type="WBParaSite" id="EVEC_0000678101-mRNA-1">
    <property type="protein sequence ID" value="EVEC_0000678101-mRNA-1"/>
    <property type="gene ID" value="EVEC_0000678101"/>
</dbReference>
<evidence type="ECO:0000313" key="2">
    <source>
        <dbReference type="EMBL" id="VDD91575.1"/>
    </source>
</evidence>
<keyword evidence="3" id="KW-1185">Reference proteome</keyword>
<keyword evidence="1" id="KW-0472">Membrane</keyword>
<keyword evidence="1" id="KW-1133">Transmembrane helix</keyword>
<dbReference type="Proteomes" id="UP000274131">
    <property type="component" value="Unassembled WGS sequence"/>
</dbReference>
<organism evidence="4">
    <name type="scientific">Enterobius vermicularis</name>
    <name type="common">Human pinworm</name>
    <dbReference type="NCBI Taxonomy" id="51028"/>
    <lineage>
        <taxon>Eukaryota</taxon>
        <taxon>Metazoa</taxon>
        <taxon>Ecdysozoa</taxon>
        <taxon>Nematoda</taxon>
        <taxon>Chromadorea</taxon>
        <taxon>Rhabditida</taxon>
        <taxon>Spirurina</taxon>
        <taxon>Oxyuridomorpha</taxon>
        <taxon>Oxyuroidea</taxon>
        <taxon>Oxyuridae</taxon>
        <taxon>Enterobius</taxon>
    </lineage>
</organism>
<sequence>MPSIAALSPYGFKEVESGSVERDVEGSSGSESVHRYRCNNNYKLLCRAILENQPTYAQYMKLLVLFVISAVHYAYMSSFLHAFAAIADYADAVTPRMKMDQVFSLRHQIEILTDYKKNMWLTVGSMCVSLSTSCFFLLLPSSSQHSIYVALMRIVDLIAFSTLPALFVARSILVKALNERLPEVLQKIGHHLLPPQLQDSPPCTIVERENVALCSELILNSIFPLCLIKYLIILAVLSIAYLFIAYVIDWSVKKYFLKTKSVRGHPIYTAMVVSP</sequence>
<feature type="transmembrane region" description="Helical" evidence="1">
    <location>
        <begin position="227"/>
        <end position="248"/>
    </location>
</feature>
<reference evidence="2 3" key="2">
    <citation type="submission" date="2018-10" db="EMBL/GenBank/DDBJ databases">
        <authorList>
            <consortium name="Pathogen Informatics"/>
        </authorList>
    </citation>
    <scope>NUCLEOTIDE SEQUENCE [LARGE SCALE GENOMIC DNA]</scope>
</reference>
<feature type="transmembrane region" description="Helical" evidence="1">
    <location>
        <begin position="62"/>
        <end position="87"/>
    </location>
</feature>